<dbReference type="CDD" id="cd15566">
    <property type="entry name" value="PHD3_NSD"/>
    <property type="match status" value="1"/>
</dbReference>
<evidence type="ECO:0000256" key="4">
    <source>
        <dbReference type="ARBA" id="ARBA00022603"/>
    </source>
</evidence>
<dbReference type="GO" id="GO:0140938">
    <property type="term" value="F:histone H3 methyltransferase activity"/>
    <property type="evidence" value="ECO:0007669"/>
    <property type="project" value="UniProtKB-ARBA"/>
</dbReference>
<keyword evidence="7" id="KW-0479">Metal-binding</keyword>
<evidence type="ECO:0000256" key="2">
    <source>
        <dbReference type="ARBA" id="ARBA00004286"/>
    </source>
</evidence>
<dbReference type="InterPro" id="IPR050777">
    <property type="entry name" value="SET2_Histone-Lys_MeTrsfase"/>
</dbReference>
<comment type="caution">
    <text evidence="15">The sequence shown here is derived from an EMBL/GenBank/DDBJ whole genome shotgun (WGS) entry which is preliminary data.</text>
</comment>
<keyword evidence="3" id="KW-0158">Chromosome</keyword>
<evidence type="ECO:0000256" key="3">
    <source>
        <dbReference type="ARBA" id="ARBA00022454"/>
    </source>
</evidence>
<feature type="domain" description="SET" evidence="12">
    <location>
        <begin position="410"/>
        <end position="528"/>
    </location>
</feature>
<feature type="domain" description="Post-SET" evidence="13">
    <location>
        <begin position="538"/>
        <end position="554"/>
    </location>
</feature>
<dbReference type="Pfam" id="PF00856">
    <property type="entry name" value="SET"/>
    <property type="match status" value="1"/>
</dbReference>
<dbReference type="GO" id="GO:0032259">
    <property type="term" value="P:methylation"/>
    <property type="evidence" value="ECO:0007669"/>
    <property type="project" value="UniProtKB-KW"/>
</dbReference>
<dbReference type="InterPro" id="IPR011011">
    <property type="entry name" value="Znf_FYVE_PHD"/>
</dbReference>
<dbReference type="InterPro" id="IPR013083">
    <property type="entry name" value="Znf_RING/FYVE/PHD"/>
</dbReference>
<accession>A0AA39LQY8</accession>
<keyword evidence="9" id="KW-0862">Zinc</keyword>
<evidence type="ECO:0000256" key="7">
    <source>
        <dbReference type="ARBA" id="ARBA00022723"/>
    </source>
</evidence>
<keyword evidence="5" id="KW-0808">Transferase</keyword>
<dbReference type="GO" id="GO:0005694">
    <property type="term" value="C:chromosome"/>
    <property type="evidence" value="ECO:0007669"/>
    <property type="project" value="UniProtKB-SubCell"/>
</dbReference>
<evidence type="ECO:0000256" key="10">
    <source>
        <dbReference type="ARBA" id="ARBA00023242"/>
    </source>
</evidence>
<keyword evidence="4" id="KW-0489">Methyltransferase</keyword>
<dbReference type="InterPro" id="IPR046341">
    <property type="entry name" value="SET_dom_sf"/>
</dbReference>
<keyword evidence="10" id="KW-0539">Nucleus</keyword>
<evidence type="ECO:0000256" key="6">
    <source>
        <dbReference type="ARBA" id="ARBA00022691"/>
    </source>
</evidence>
<keyword evidence="6" id="KW-0949">S-adenosyl-L-methionine</keyword>
<dbReference type="InterPro" id="IPR001214">
    <property type="entry name" value="SET_dom"/>
</dbReference>
<name>A0AA39LQY8_9BILA</name>
<dbReference type="SMART" id="SM00249">
    <property type="entry name" value="PHD"/>
    <property type="match status" value="3"/>
</dbReference>
<evidence type="ECO:0000259" key="13">
    <source>
        <dbReference type="PROSITE" id="PS50868"/>
    </source>
</evidence>
<dbReference type="Proteomes" id="UP001175271">
    <property type="component" value="Unassembled WGS sequence"/>
</dbReference>
<dbReference type="GO" id="GO:0005634">
    <property type="term" value="C:nucleus"/>
    <property type="evidence" value="ECO:0007669"/>
    <property type="project" value="UniProtKB-SubCell"/>
</dbReference>
<gene>
    <name evidence="15" type="ORF">QR680_018841</name>
</gene>
<evidence type="ECO:0008006" key="17">
    <source>
        <dbReference type="Google" id="ProtNLM"/>
    </source>
</evidence>
<dbReference type="PROSITE" id="PS51215">
    <property type="entry name" value="AWS"/>
    <property type="match status" value="1"/>
</dbReference>
<dbReference type="EMBL" id="JAUCMV010000004">
    <property type="protein sequence ID" value="KAK0406846.1"/>
    <property type="molecule type" value="Genomic_DNA"/>
</dbReference>
<evidence type="ECO:0000259" key="12">
    <source>
        <dbReference type="PROSITE" id="PS50280"/>
    </source>
</evidence>
<feature type="domain" description="AWS" evidence="14">
    <location>
        <begin position="355"/>
        <end position="405"/>
    </location>
</feature>
<feature type="compositionally biased region" description="Basic and acidic residues" evidence="11">
    <location>
        <begin position="630"/>
        <end position="651"/>
    </location>
</feature>
<dbReference type="Gene3D" id="2.170.270.10">
    <property type="entry name" value="SET domain"/>
    <property type="match status" value="1"/>
</dbReference>
<dbReference type="SUPFAM" id="SSF57903">
    <property type="entry name" value="FYVE/PHD zinc finger"/>
    <property type="match status" value="1"/>
</dbReference>
<sequence>MSSNALIAVTTKDGRPKFAKRDRANICFCCRSEQNRENLTKCGHKKCDVGFHEDCFTAYTVGGFNAAKMVDRVTKARFCSRHYCTYCYGNGLRTRAFYGRKFISCSQCELAWHPKCIPAGCDLDENGEIICPRHRAFDRLALHINHCASCQEPDKNGLLQCQSCVRSVHFTCAELNPNVTEEQFKAENSTFTCPWCRDFVFVTENLYCMGYSTNTGLPFSYYPCVPVSNSEYPGKKDTRLGNPGYVPVKWMMWRKRVTYGLLPHAKIVEMNEKDYFFITAIDSKRCDGSLKEPWREAQNKLADPMFKMALRDDQKPLKGQEPMNQVRMVNYYVRWDEEKQKLVKATIPAPKKIKKEEKYCDCSTEKEQRCGPQSGCYNRAMGKECPKDCGGKQSLCLNRVIQNGEKCGLDIIEVFDSKACGKGVRARQIIEAGTFIGEYHGEIITESEAHRRIEQTYIDGNHEEKFYIMHVRGCYVDAKEVGGVIRYVNHSCSPNCEIKPVEVDGTIRLALFADKDISIGEELTFHYGMESIAKDVRTLPDCYCGADACSGVLGYTKSQKKPAPKESPVLDENNTKPKAKKKVNRTVATSRIKLNSLDNNSLPTRTVRKRKRRETSIVDAENIAPQSSRAPEKLKKVPKTGEEGLRKETAQ</sequence>
<dbReference type="SUPFAM" id="SSF82199">
    <property type="entry name" value="SET domain"/>
    <property type="match status" value="1"/>
</dbReference>
<dbReference type="PANTHER" id="PTHR22884">
    <property type="entry name" value="SET DOMAIN PROTEINS"/>
    <property type="match status" value="1"/>
</dbReference>
<dbReference type="InterPro" id="IPR006560">
    <property type="entry name" value="AWS_dom"/>
</dbReference>
<evidence type="ECO:0000259" key="14">
    <source>
        <dbReference type="PROSITE" id="PS51215"/>
    </source>
</evidence>
<dbReference type="InterPro" id="IPR003616">
    <property type="entry name" value="Post-SET_dom"/>
</dbReference>
<feature type="region of interest" description="Disordered" evidence="11">
    <location>
        <begin position="555"/>
        <end position="584"/>
    </location>
</feature>
<dbReference type="GO" id="GO:0008270">
    <property type="term" value="F:zinc ion binding"/>
    <property type="evidence" value="ECO:0007669"/>
    <property type="project" value="UniProtKB-KW"/>
</dbReference>
<dbReference type="PROSITE" id="PS50280">
    <property type="entry name" value="SET"/>
    <property type="match status" value="1"/>
</dbReference>
<dbReference type="InterPro" id="IPR019786">
    <property type="entry name" value="Zinc_finger_PHD-type_CS"/>
</dbReference>
<organism evidence="15 16">
    <name type="scientific">Steinernema hermaphroditum</name>
    <dbReference type="NCBI Taxonomy" id="289476"/>
    <lineage>
        <taxon>Eukaryota</taxon>
        <taxon>Metazoa</taxon>
        <taxon>Ecdysozoa</taxon>
        <taxon>Nematoda</taxon>
        <taxon>Chromadorea</taxon>
        <taxon>Rhabditida</taxon>
        <taxon>Tylenchina</taxon>
        <taxon>Panagrolaimomorpha</taxon>
        <taxon>Strongyloidoidea</taxon>
        <taxon>Steinernematidae</taxon>
        <taxon>Steinernema</taxon>
    </lineage>
</organism>
<protein>
    <recommendedName>
        <fullName evidence="17">Histone-lysine N-methyltransferase</fullName>
    </recommendedName>
</protein>
<dbReference type="SMART" id="SM00317">
    <property type="entry name" value="SET"/>
    <property type="match status" value="1"/>
</dbReference>
<dbReference type="PROSITE" id="PS01359">
    <property type="entry name" value="ZF_PHD_1"/>
    <property type="match status" value="1"/>
</dbReference>
<evidence type="ECO:0000313" key="15">
    <source>
        <dbReference type="EMBL" id="KAK0406846.1"/>
    </source>
</evidence>
<dbReference type="InterPro" id="IPR001965">
    <property type="entry name" value="Znf_PHD"/>
</dbReference>
<dbReference type="PROSITE" id="PS50868">
    <property type="entry name" value="POST_SET"/>
    <property type="match status" value="1"/>
</dbReference>
<evidence type="ECO:0000256" key="1">
    <source>
        <dbReference type="ARBA" id="ARBA00004123"/>
    </source>
</evidence>
<evidence type="ECO:0000256" key="9">
    <source>
        <dbReference type="ARBA" id="ARBA00022833"/>
    </source>
</evidence>
<evidence type="ECO:0000313" key="16">
    <source>
        <dbReference type="Proteomes" id="UP001175271"/>
    </source>
</evidence>
<evidence type="ECO:0000256" key="8">
    <source>
        <dbReference type="ARBA" id="ARBA00022771"/>
    </source>
</evidence>
<evidence type="ECO:0000256" key="11">
    <source>
        <dbReference type="SAM" id="MobiDB-lite"/>
    </source>
</evidence>
<keyword evidence="8" id="KW-0863">Zinc-finger</keyword>
<dbReference type="Gene3D" id="3.30.40.10">
    <property type="entry name" value="Zinc/RING finger domain, C3HC4 (zinc finger)"/>
    <property type="match status" value="2"/>
</dbReference>
<comment type="subcellular location">
    <subcellularLocation>
        <location evidence="2">Chromosome</location>
    </subcellularLocation>
    <subcellularLocation>
        <location evidence="1">Nucleus</location>
    </subcellularLocation>
</comment>
<feature type="region of interest" description="Disordered" evidence="11">
    <location>
        <begin position="596"/>
        <end position="651"/>
    </location>
</feature>
<keyword evidence="16" id="KW-1185">Reference proteome</keyword>
<evidence type="ECO:0000256" key="5">
    <source>
        <dbReference type="ARBA" id="ARBA00022679"/>
    </source>
</evidence>
<dbReference type="GO" id="GO:0016279">
    <property type="term" value="F:protein-lysine N-methyltransferase activity"/>
    <property type="evidence" value="ECO:0007669"/>
    <property type="project" value="UniProtKB-ARBA"/>
</dbReference>
<dbReference type="AlphaFoldDB" id="A0AA39LQY8"/>
<reference evidence="15" key="1">
    <citation type="submission" date="2023-06" db="EMBL/GenBank/DDBJ databases">
        <title>Genomic analysis of the entomopathogenic nematode Steinernema hermaphroditum.</title>
        <authorList>
            <person name="Schwarz E.M."/>
            <person name="Heppert J.K."/>
            <person name="Baniya A."/>
            <person name="Schwartz H.T."/>
            <person name="Tan C.-H."/>
            <person name="Antoshechkin I."/>
            <person name="Sternberg P.W."/>
            <person name="Goodrich-Blair H."/>
            <person name="Dillman A.R."/>
        </authorList>
    </citation>
    <scope>NUCLEOTIDE SEQUENCE</scope>
    <source>
        <strain evidence="15">PS9179</strain>
        <tissue evidence="15">Whole animal</tissue>
    </source>
</reference>
<proteinExistence type="predicted"/>